<dbReference type="EMBL" id="CP092621">
    <property type="protein sequence ID" value="UMM16846.1"/>
    <property type="molecule type" value="Genomic_DNA"/>
</dbReference>
<dbReference type="AlphaFoldDB" id="A0AAE9EB14"/>
<keyword evidence="4" id="KW-0804">Transcription</keyword>
<dbReference type="FunFam" id="2.60.40.1490:FF:000001">
    <property type="entry name" value="Histone chaperone ASF1"/>
    <property type="match status" value="1"/>
</dbReference>
<evidence type="ECO:0000256" key="7">
    <source>
        <dbReference type="SAM" id="MobiDB-lite"/>
    </source>
</evidence>
<dbReference type="InterPro" id="IPR006818">
    <property type="entry name" value="ASF1-like"/>
</dbReference>
<evidence type="ECO:0000256" key="4">
    <source>
        <dbReference type="ARBA" id="ARBA00023163"/>
    </source>
</evidence>
<evidence type="ECO:0000313" key="9">
    <source>
        <dbReference type="Proteomes" id="UP000829354"/>
    </source>
</evidence>
<name>A0AAE9EB14_CAEBR</name>
<keyword evidence="5" id="KW-0143">Chaperone</keyword>
<protein>
    <recommendedName>
        <fullName evidence="10">Protein CBR-UNC-85</fullName>
    </recommendedName>
</protein>
<evidence type="ECO:0000256" key="2">
    <source>
        <dbReference type="ARBA" id="ARBA00006051"/>
    </source>
</evidence>
<sequence>MASRVNIVRVEHLDNPAMFNDKFKLEITFEVFEHLPHDLEWELVYVGSGTSREYDQVLDSALVGPIPEGRHKFVFDADHPNIAKIPTDDIVGVSVLLLRCKYNEQEFINMGWFVANEYTDEELKENPPAQPQVDKLSRKVETEDLRVTTFPIRWTDEDPAPEPAVEEEQVFAEEDLMPLNDEGQEEEDDDDDEDDDMDATGGNAEIDLNESFNERMANALEGGEQQEGARVEAAGVGAAAAGEQMEQEAVEDVEMGDDDGLQINTDKINTNAEPFTEKTNNTEMAQ</sequence>
<evidence type="ECO:0000256" key="5">
    <source>
        <dbReference type="ARBA" id="ARBA00023186"/>
    </source>
</evidence>
<dbReference type="InterPro" id="IPR036747">
    <property type="entry name" value="ASF1-like_sf"/>
</dbReference>
<evidence type="ECO:0000256" key="3">
    <source>
        <dbReference type="ARBA" id="ARBA00023015"/>
    </source>
</evidence>
<dbReference type="PIRSF" id="PIRSF037759">
    <property type="entry name" value="Histone_Asf1"/>
    <property type="match status" value="1"/>
</dbReference>
<dbReference type="GO" id="GO:0042393">
    <property type="term" value="F:histone binding"/>
    <property type="evidence" value="ECO:0007669"/>
    <property type="project" value="InterPro"/>
</dbReference>
<feature type="compositionally biased region" description="Acidic residues" evidence="7">
    <location>
        <begin position="245"/>
        <end position="260"/>
    </location>
</feature>
<evidence type="ECO:0008006" key="10">
    <source>
        <dbReference type="Google" id="ProtNLM"/>
    </source>
</evidence>
<organism evidence="8 9">
    <name type="scientific">Caenorhabditis briggsae</name>
    <dbReference type="NCBI Taxonomy" id="6238"/>
    <lineage>
        <taxon>Eukaryota</taxon>
        <taxon>Metazoa</taxon>
        <taxon>Ecdysozoa</taxon>
        <taxon>Nematoda</taxon>
        <taxon>Chromadorea</taxon>
        <taxon>Rhabditida</taxon>
        <taxon>Rhabditina</taxon>
        <taxon>Rhabditomorpha</taxon>
        <taxon>Rhabditoidea</taxon>
        <taxon>Rhabditidae</taxon>
        <taxon>Peloderinae</taxon>
        <taxon>Caenorhabditis</taxon>
    </lineage>
</organism>
<comment type="similarity">
    <text evidence="2">Belongs to the ASF1 family.</text>
</comment>
<keyword evidence="3" id="KW-0805">Transcription regulation</keyword>
<dbReference type="Proteomes" id="UP000829354">
    <property type="component" value="Chromosome II"/>
</dbReference>
<keyword evidence="9" id="KW-1185">Reference proteome</keyword>
<evidence type="ECO:0000256" key="6">
    <source>
        <dbReference type="ARBA" id="ARBA00023242"/>
    </source>
</evidence>
<keyword evidence="6" id="KW-0539">Nucleus</keyword>
<reference evidence="8 9" key="1">
    <citation type="submission" date="2022-04" db="EMBL/GenBank/DDBJ databases">
        <title>Chromosome-level reference genomes for two strains of Caenorhabditis briggsae: an improved platform for comparative genomics.</title>
        <authorList>
            <person name="Stevens L."/>
            <person name="Andersen E."/>
        </authorList>
    </citation>
    <scope>NUCLEOTIDE SEQUENCE [LARGE SCALE GENOMIC DNA]</scope>
    <source>
        <strain evidence="8">VX34</strain>
        <tissue evidence="8">Whole-organism</tissue>
    </source>
</reference>
<dbReference type="SUPFAM" id="SSF101546">
    <property type="entry name" value="ASF1-like"/>
    <property type="match status" value="1"/>
</dbReference>
<dbReference type="PANTHER" id="PTHR12040:SF0">
    <property type="entry name" value="HISTONE CHAPERONE ASF1"/>
    <property type="match status" value="1"/>
</dbReference>
<dbReference type="GO" id="GO:0005634">
    <property type="term" value="C:nucleus"/>
    <property type="evidence" value="ECO:0007669"/>
    <property type="project" value="UniProtKB-SubCell"/>
</dbReference>
<dbReference type="Pfam" id="PF04729">
    <property type="entry name" value="ASF1_hist_chap"/>
    <property type="match status" value="1"/>
</dbReference>
<accession>A0AAE9EB14</accession>
<dbReference type="Gene3D" id="2.60.40.1490">
    <property type="entry name" value="Histone chaperone ASF1-like"/>
    <property type="match status" value="1"/>
</dbReference>
<evidence type="ECO:0000313" key="8">
    <source>
        <dbReference type="EMBL" id="UMM16846.1"/>
    </source>
</evidence>
<gene>
    <name evidence="8" type="ORF">L5515_013683</name>
</gene>
<comment type="subcellular location">
    <subcellularLocation>
        <location evidence="1">Nucleus</location>
    </subcellularLocation>
</comment>
<feature type="compositionally biased region" description="Polar residues" evidence="7">
    <location>
        <begin position="262"/>
        <end position="286"/>
    </location>
</feature>
<dbReference type="GO" id="GO:0006334">
    <property type="term" value="P:nucleosome assembly"/>
    <property type="evidence" value="ECO:0007669"/>
    <property type="project" value="InterPro"/>
</dbReference>
<dbReference type="InterPro" id="IPR017282">
    <property type="entry name" value="Hist_deposition_Asf1"/>
</dbReference>
<evidence type="ECO:0000256" key="1">
    <source>
        <dbReference type="ARBA" id="ARBA00004123"/>
    </source>
</evidence>
<dbReference type="GO" id="GO:0006337">
    <property type="term" value="P:nucleosome disassembly"/>
    <property type="evidence" value="ECO:0007669"/>
    <property type="project" value="InterPro"/>
</dbReference>
<feature type="compositionally biased region" description="Acidic residues" evidence="7">
    <location>
        <begin position="173"/>
        <end position="198"/>
    </location>
</feature>
<feature type="region of interest" description="Disordered" evidence="7">
    <location>
        <begin position="173"/>
        <end position="286"/>
    </location>
</feature>
<dbReference type="PANTHER" id="PTHR12040">
    <property type="entry name" value="ANTI-SILENCING PROTEIN 1"/>
    <property type="match status" value="1"/>
</dbReference>
<proteinExistence type="inferred from homology"/>
<feature type="compositionally biased region" description="Low complexity" evidence="7">
    <location>
        <begin position="226"/>
        <end position="244"/>
    </location>
</feature>